<dbReference type="RefSeq" id="WP_123609933.1">
    <property type="nucleotide sequence ID" value="NZ_RJVG01000007.1"/>
</dbReference>
<gene>
    <name evidence="2" type="ORF">EDD66_107156</name>
</gene>
<evidence type="ECO:0000313" key="2">
    <source>
        <dbReference type="EMBL" id="ROR27242.1"/>
    </source>
</evidence>
<name>A0A3N1XQ70_9FIRM</name>
<feature type="transmembrane region" description="Helical" evidence="1">
    <location>
        <begin position="20"/>
        <end position="39"/>
    </location>
</feature>
<keyword evidence="3" id="KW-1185">Reference proteome</keyword>
<comment type="caution">
    <text evidence="2">The sequence shown here is derived from an EMBL/GenBank/DDBJ whole genome shotgun (WGS) entry which is preliminary data.</text>
</comment>
<keyword evidence="1" id="KW-0812">Transmembrane</keyword>
<protein>
    <submittedName>
        <fullName evidence="2">ABC-2 family transporter</fullName>
    </submittedName>
</protein>
<dbReference type="AlphaFoldDB" id="A0A3N1XQ70"/>
<dbReference type="Pfam" id="PF12730">
    <property type="entry name" value="ABC2_membrane_4"/>
    <property type="match status" value="1"/>
</dbReference>
<proteinExistence type="predicted"/>
<organism evidence="2 3">
    <name type="scientific">Mobilisporobacter senegalensis</name>
    <dbReference type="NCBI Taxonomy" id="1329262"/>
    <lineage>
        <taxon>Bacteria</taxon>
        <taxon>Bacillati</taxon>
        <taxon>Bacillota</taxon>
        <taxon>Clostridia</taxon>
        <taxon>Lachnospirales</taxon>
        <taxon>Lachnospiraceae</taxon>
        <taxon>Mobilisporobacter</taxon>
    </lineage>
</organism>
<feature type="transmembrane region" description="Helical" evidence="1">
    <location>
        <begin position="228"/>
        <end position="250"/>
    </location>
</feature>
<dbReference type="OrthoDB" id="2081522at2"/>
<feature type="transmembrane region" description="Helical" evidence="1">
    <location>
        <begin position="106"/>
        <end position="135"/>
    </location>
</feature>
<evidence type="ECO:0000256" key="1">
    <source>
        <dbReference type="SAM" id="Phobius"/>
    </source>
</evidence>
<keyword evidence="1" id="KW-1133">Transmembrane helix</keyword>
<dbReference type="EMBL" id="RJVG01000007">
    <property type="protein sequence ID" value="ROR27242.1"/>
    <property type="molecule type" value="Genomic_DNA"/>
</dbReference>
<feature type="transmembrane region" description="Helical" evidence="1">
    <location>
        <begin position="147"/>
        <end position="171"/>
    </location>
</feature>
<feature type="transmembrane region" description="Helical" evidence="1">
    <location>
        <begin position="176"/>
        <end position="195"/>
    </location>
</feature>
<keyword evidence="1" id="KW-0472">Membrane</keyword>
<reference evidence="2 3" key="1">
    <citation type="submission" date="2018-11" db="EMBL/GenBank/DDBJ databases">
        <title>Genomic Encyclopedia of Type Strains, Phase IV (KMG-IV): sequencing the most valuable type-strain genomes for metagenomic binning, comparative biology and taxonomic classification.</title>
        <authorList>
            <person name="Goeker M."/>
        </authorList>
    </citation>
    <scope>NUCLEOTIDE SEQUENCE [LARGE SCALE GENOMIC DNA]</scope>
    <source>
        <strain evidence="2 3">DSM 26537</strain>
    </source>
</reference>
<accession>A0A3N1XQ70</accession>
<dbReference type="Proteomes" id="UP000273083">
    <property type="component" value="Unassembled WGS sequence"/>
</dbReference>
<feature type="transmembrane region" description="Helical" evidence="1">
    <location>
        <begin position="59"/>
        <end position="79"/>
    </location>
</feature>
<evidence type="ECO:0000313" key="3">
    <source>
        <dbReference type="Proteomes" id="UP000273083"/>
    </source>
</evidence>
<sequence>MISQIKAEWKKLMFMNFTKIYLLILMISSLLLGITFSLTTNMTQGRALNELPNIDVITANLLGIDVGAIMLLVFTAIIISSEFSTKFIHVVLAVTPQRGKVFFAKLAAFGIFSTCVSLIITSLTFSCGQFILYINGRDMVSLADGNIIRLLAGCMAMPIFYCLITVCFTFLFRNSALSITCSLGIMILPAFISWFDEKIQMVLLPLLPRAALHSLSGISELGTESISIIRSTISLLIWLSTLYMFALWNFKRKDII</sequence>